<dbReference type="AlphaFoldDB" id="A0A3G1L118"/>
<organism evidence="7 8">
    <name type="scientific">Formimonas warabiya</name>
    <dbReference type="NCBI Taxonomy" id="1761012"/>
    <lineage>
        <taxon>Bacteria</taxon>
        <taxon>Bacillati</taxon>
        <taxon>Bacillota</taxon>
        <taxon>Clostridia</taxon>
        <taxon>Eubacteriales</taxon>
        <taxon>Peptococcaceae</taxon>
        <taxon>Candidatus Formimonas</taxon>
    </lineage>
</organism>
<proteinExistence type="inferred from homology"/>
<keyword evidence="3 5" id="KW-0159">Chromosome partition</keyword>
<dbReference type="PANTHER" id="PTHR34298">
    <property type="entry name" value="SEGREGATION AND CONDENSATION PROTEIN B"/>
    <property type="match status" value="1"/>
</dbReference>
<dbReference type="NCBIfam" id="TIGR00281">
    <property type="entry name" value="SMC-Scp complex subunit ScpB"/>
    <property type="match status" value="1"/>
</dbReference>
<dbReference type="Gene3D" id="1.10.10.10">
    <property type="entry name" value="Winged helix-like DNA-binding domain superfamily/Winged helix DNA-binding domain"/>
    <property type="match status" value="2"/>
</dbReference>
<comment type="function">
    <text evidence="5">Participates in chromosomal partition during cell division. May act via the formation of a condensin-like complex containing Smc and ScpA that pull DNA away from mid-cell into both cell halves.</text>
</comment>
<dbReference type="OrthoDB" id="9806226at2"/>
<evidence type="ECO:0000256" key="5">
    <source>
        <dbReference type="HAMAP-Rule" id="MF_01804"/>
    </source>
</evidence>
<gene>
    <name evidence="5" type="primary">scpB</name>
    <name evidence="7" type="ORF">DCMF_04200</name>
</gene>
<dbReference type="GO" id="GO:0051301">
    <property type="term" value="P:cell division"/>
    <property type="evidence" value="ECO:0007669"/>
    <property type="project" value="UniProtKB-KW"/>
</dbReference>
<dbReference type="EMBL" id="CP017634">
    <property type="protein sequence ID" value="ATW28350.1"/>
    <property type="molecule type" value="Genomic_DNA"/>
</dbReference>
<dbReference type="PIRSF" id="PIRSF019345">
    <property type="entry name" value="ScpB"/>
    <property type="match status" value="1"/>
</dbReference>
<dbReference type="InterPro" id="IPR036388">
    <property type="entry name" value="WH-like_DNA-bd_sf"/>
</dbReference>
<comment type="similarity">
    <text evidence="5">Belongs to the ScpB family.</text>
</comment>
<evidence type="ECO:0000256" key="6">
    <source>
        <dbReference type="SAM" id="MobiDB-lite"/>
    </source>
</evidence>
<dbReference type="InterPro" id="IPR036390">
    <property type="entry name" value="WH_DNA-bd_sf"/>
</dbReference>
<protein>
    <recommendedName>
        <fullName evidence="5">Segregation and condensation protein B</fullName>
    </recommendedName>
</protein>
<dbReference type="PANTHER" id="PTHR34298:SF2">
    <property type="entry name" value="SEGREGATION AND CONDENSATION PROTEIN B"/>
    <property type="match status" value="1"/>
</dbReference>
<dbReference type="GO" id="GO:0006260">
    <property type="term" value="P:DNA replication"/>
    <property type="evidence" value="ECO:0007669"/>
    <property type="project" value="UniProtKB-UniRule"/>
</dbReference>
<evidence type="ECO:0000256" key="4">
    <source>
        <dbReference type="ARBA" id="ARBA00023306"/>
    </source>
</evidence>
<name>A0A3G1L118_FORW1</name>
<dbReference type="KEGG" id="fwa:DCMF_04200"/>
<keyword evidence="8" id="KW-1185">Reference proteome</keyword>
<keyword evidence="1 5" id="KW-0963">Cytoplasm</keyword>
<comment type="subcellular location">
    <subcellularLocation>
        <location evidence="5">Cytoplasm</location>
    </subcellularLocation>
    <text evidence="5">Associated with two foci at the outer edges of the nucleoid region in young cells, and at four foci within both cell halves in older cells.</text>
</comment>
<dbReference type="GO" id="GO:0005737">
    <property type="term" value="C:cytoplasm"/>
    <property type="evidence" value="ECO:0007669"/>
    <property type="project" value="UniProtKB-SubCell"/>
</dbReference>
<dbReference type="InterPro" id="IPR005234">
    <property type="entry name" value="ScpB_csome_segregation"/>
</dbReference>
<keyword evidence="2 5" id="KW-0132">Cell division</keyword>
<comment type="subunit">
    <text evidence="5">Homodimer. Homodimerization may be required to stabilize the binding of ScpA to the Smc head domains. Component of a cohesin-like complex composed of ScpA, ScpB and the Smc homodimer, in which ScpA and ScpB bind to the head domain of Smc. The presence of the three proteins is required for the association of the complex with DNA.</text>
</comment>
<evidence type="ECO:0000313" key="8">
    <source>
        <dbReference type="Proteomes" id="UP000323521"/>
    </source>
</evidence>
<feature type="region of interest" description="Disordered" evidence="6">
    <location>
        <begin position="164"/>
        <end position="183"/>
    </location>
</feature>
<dbReference type="Proteomes" id="UP000323521">
    <property type="component" value="Chromosome"/>
</dbReference>
<sequence>MGILFSEETRSGMECLLFLAGEPLSIEKLTEVTGADQETVTILLQELQQYYQGRGFELVEIAGGWQFCTRPEFAPIIEKFYRPKANLLSKAALETLAIIAYKQPITRVEVEEIRGVKIDGVLSTLLEKNLVHDVGRKNGPGRPILYGTTVQFLNYFGLKSVEELPNPDHLSSPSSEEEISNES</sequence>
<reference evidence="7 8" key="1">
    <citation type="submission" date="2016-10" db="EMBL/GenBank/DDBJ databases">
        <title>Complete Genome Sequence of Peptococcaceae strain DCMF.</title>
        <authorList>
            <person name="Edwards R.J."/>
            <person name="Holland S.I."/>
            <person name="Deshpande N.P."/>
            <person name="Wong Y.K."/>
            <person name="Ertan H."/>
            <person name="Manefield M."/>
            <person name="Russell T.L."/>
            <person name="Lee M.J."/>
        </authorList>
    </citation>
    <scope>NUCLEOTIDE SEQUENCE [LARGE SCALE GENOMIC DNA]</scope>
    <source>
        <strain evidence="7 8">DCMF</strain>
    </source>
</reference>
<accession>A0A3G1L118</accession>
<dbReference type="SUPFAM" id="SSF46785">
    <property type="entry name" value="Winged helix' DNA-binding domain"/>
    <property type="match status" value="2"/>
</dbReference>
<dbReference type="HAMAP" id="MF_01804">
    <property type="entry name" value="ScpB"/>
    <property type="match status" value="1"/>
</dbReference>
<keyword evidence="4 5" id="KW-0131">Cell cycle</keyword>
<evidence type="ECO:0000313" key="7">
    <source>
        <dbReference type="EMBL" id="ATW28350.1"/>
    </source>
</evidence>
<dbReference type="GO" id="GO:0051304">
    <property type="term" value="P:chromosome separation"/>
    <property type="evidence" value="ECO:0007669"/>
    <property type="project" value="InterPro"/>
</dbReference>
<evidence type="ECO:0000256" key="3">
    <source>
        <dbReference type="ARBA" id="ARBA00022829"/>
    </source>
</evidence>
<dbReference type="Pfam" id="PF04079">
    <property type="entry name" value="SMC_ScpB"/>
    <property type="match status" value="1"/>
</dbReference>
<evidence type="ECO:0000256" key="1">
    <source>
        <dbReference type="ARBA" id="ARBA00022490"/>
    </source>
</evidence>
<evidence type="ECO:0000256" key="2">
    <source>
        <dbReference type="ARBA" id="ARBA00022618"/>
    </source>
</evidence>